<dbReference type="PANTHER" id="PTHR28229:SF1">
    <property type="entry name" value="TRANSLOCATION PROTEIN SEC66"/>
    <property type="match status" value="1"/>
</dbReference>
<dbReference type="OrthoDB" id="73168at2759"/>
<dbReference type="PANTHER" id="PTHR28229">
    <property type="entry name" value="TRANSLOCATION PROTEIN SEC66"/>
    <property type="match status" value="1"/>
</dbReference>
<evidence type="ECO:0000313" key="4">
    <source>
        <dbReference type="Proteomes" id="UP000183365"/>
    </source>
</evidence>
<reference evidence="4" key="1">
    <citation type="submission" date="2016-11" db="EMBL/GenBank/DDBJ databases">
        <authorList>
            <person name="Guldener U."/>
        </authorList>
    </citation>
    <scope>NUCLEOTIDE SEQUENCE [LARGE SCALE GENOMIC DNA]</scope>
</reference>
<dbReference type="EMBL" id="FQNF01000073">
    <property type="protein sequence ID" value="SGZ40995.1"/>
    <property type="molecule type" value="Genomic_DNA"/>
</dbReference>
<keyword evidence="2" id="KW-1133">Transmembrane helix</keyword>
<evidence type="ECO:0000256" key="1">
    <source>
        <dbReference type="SAM" id="MobiDB-lite"/>
    </source>
</evidence>
<protein>
    <submittedName>
        <fullName evidence="3">Related to Translocation protein SEC66</fullName>
    </submittedName>
</protein>
<keyword evidence="4" id="KW-1185">Reference proteome</keyword>
<keyword evidence="2" id="KW-0812">Transmembrane</keyword>
<organism evidence="3 4">
    <name type="scientific">Hanseniaspora guilliermondii</name>
    <dbReference type="NCBI Taxonomy" id="56406"/>
    <lineage>
        <taxon>Eukaryota</taxon>
        <taxon>Fungi</taxon>
        <taxon>Dikarya</taxon>
        <taxon>Ascomycota</taxon>
        <taxon>Saccharomycotina</taxon>
        <taxon>Saccharomycetes</taxon>
        <taxon>Saccharomycodales</taxon>
        <taxon>Saccharomycodaceae</taxon>
        <taxon>Hanseniaspora</taxon>
    </lineage>
</organism>
<dbReference type="VEuPathDB" id="FungiDB:HGUI_03195"/>
<dbReference type="AlphaFoldDB" id="A0A1L0B7D1"/>
<feature type="transmembrane region" description="Helical" evidence="2">
    <location>
        <begin position="32"/>
        <end position="51"/>
    </location>
</feature>
<gene>
    <name evidence="3" type="ORF">HGUI_03195</name>
</gene>
<dbReference type="InterPro" id="IPR018624">
    <property type="entry name" value="Sec66"/>
</dbReference>
<dbReference type="GO" id="GO:0030447">
    <property type="term" value="P:filamentous growth"/>
    <property type="evidence" value="ECO:0007669"/>
    <property type="project" value="EnsemblFungi"/>
</dbReference>
<dbReference type="GO" id="GO:0071256">
    <property type="term" value="C:translocon complex"/>
    <property type="evidence" value="ECO:0007669"/>
    <property type="project" value="EnsemblFungi"/>
</dbReference>
<dbReference type="Pfam" id="PF09802">
    <property type="entry name" value="Sec66"/>
    <property type="match status" value="1"/>
</dbReference>
<evidence type="ECO:0000313" key="3">
    <source>
        <dbReference type="EMBL" id="SGZ40995.1"/>
    </source>
</evidence>
<dbReference type="GO" id="GO:0008320">
    <property type="term" value="F:protein transmembrane transporter activity"/>
    <property type="evidence" value="ECO:0007669"/>
    <property type="project" value="EnsemblFungi"/>
</dbReference>
<dbReference type="GO" id="GO:0031207">
    <property type="term" value="C:Sec62/Sec63 complex"/>
    <property type="evidence" value="ECO:0007669"/>
    <property type="project" value="EnsemblFungi"/>
</dbReference>
<proteinExistence type="predicted"/>
<accession>A0A1L0B7D1</accession>
<dbReference type="Proteomes" id="UP000183365">
    <property type="component" value="Unassembled WGS sequence"/>
</dbReference>
<evidence type="ECO:0000256" key="2">
    <source>
        <dbReference type="SAM" id="Phobius"/>
    </source>
</evidence>
<keyword evidence="2" id="KW-0472">Membrane</keyword>
<name>A0A1L0B7D1_9ASCO</name>
<dbReference type="GO" id="GO:0031204">
    <property type="term" value="P:post-translational protein targeting to membrane, translocation"/>
    <property type="evidence" value="ECO:0007669"/>
    <property type="project" value="EnsemblFungi"/>
</dbReference>
<feature type="region of interest" description="Disordered" evidence="1">
    <location>
        <begin position="1"/>
        <end position="20"/>
    </location>
</feature>
<sequence>MSFNSTFKNGTHSNSSTFENEADATSVQYKNISILTPIIYVTVLLCSLMYLQRYVSTKKHQKSMQTPSIFEDNYRPREVYYAIKEKQYTTSNGSDKIDENALLSALIHRGASVFRYKIKLNETKQTFDILYKLGSMGEDFYERYEREFKLIEMELEDCIREYAELTKGKQSPQRFAEICQNVCFNEAIKRRVAFYDSKVQNKLK</sequence>